<evidence type="ECO:0000256" key="8">
    <source>
        <dbReference type="ARBA" id="ARBA00023012"/>
    </source>
</evidence>
<gene>
    <name evidence="11" type="ORF">EDM58_01640</name>
</gene>
<keyword evidence="6" id="KW-0418">Kinase</keyword>
<dbReference type="PROSITE" id="PS50109">
    <property type="entry name" value="HIS_KIN"/>
    <property type="match status" value="1"/>
</dbReference>
<dbReference type="SUPFAM" id="SSF52091">
    <property type="entry name" value="SpoIIaa-like"/>
    <property type="match status" value="1"/>
</dbReference>
<keyword evidence="5" id="KW-0547">Nucleotide-binding</keyword>
<evidence type="ECO:0000256" key="3">
    <source>
        <dbReference type="ARBA" id="ARBA00022553"/>
    </source>
</evidence>
<accession>A0A3M8DE40</accession>
<keyword evidence="7" id="KW-0067">ATP-binding</keyword>
<evidence type="ECO:0000256" key="4">
    <source>
        <dbReference type="ARBA" id="ARBA00022679"/>
    </source>
</evidence>
<dbReference type="Pfam" id="PF02518">
    <property type="entry name" value="HATPase_c"/>
    <property type="match status" value="1"/>
</dbReference>
<keyword evidence="3" id="KW-0597">Phosphoprotein</keyword>
<dbReference type="InterPro" id="IPR036513">
    <property type="entry name" value="STAS_dom_sf"/>
</dbReference>
<dbReference type="CDD" id="cd07041">
    <property type="entry name" value="STAS_RsbR_RsbS_like"/>
    <property type="match status" value="1"/>
</dbReference>
<keyword evidence="8" id="KW-0902">Two-component regulatory system</keyword>
<dbReference type="SUPFAM" id="SSF47384">
    <property type="entry name" value="Homodimeric domain of signal transducing histidine kinase"/>
    <property type="match status" value="1"/>
</dbReference>
<protein>
    <recommendedName>
        <fullName evidence="2">histidine kinase</fullName>
        <ecNumber evidence="2">2.7.13.3</ecNumber>
    </recommendedName>
</protein>
<dbReference type="GO" id="GO:0005524">
    <property type="term" value="F:ATP binding"/>
    <property type="evidence" value="ECO:0007669"/>
    <property type="project" value="UniProtKB-KW"/>
</dbReference>
<keyword evidence="4" id="KW-0808">Transferase</keyword>
<evidence type="ECO:0000313" key="12">
    <source>
        <dbReference type="Proteomes" id="UP000281915"/>
    </source>
</evidence>
<sequence length="540" mass="61596">MEWVNVSTKDDKEINEFHLNQLASVGQIAAGIAHEVKNPLTAVKGFLQLLKESPADEYLDIAQSELNNALATLENLLHVSKPDAEDEPYQPIKVAVELEVLFTLFQDQIYRVEIQRNLRDTETPIYGKKNQLKKALFNLLKNAFEAIPQKGTISVEHYATDEEIHIYIRDTGVGIPPEKLKMLGTPFYTTKPDGTGMGLTQVFSVIYEHQGKIDVHSVPGEGTAFHIRLPKMTNTPTRGVINLNVEYAPGEEIRHFLLRNQDVFEKRLLAEAVNVKEKIHEIQRVGNIDLLSNAHKLVLYIVDGREHEMISFARKEGVSWAKYSLTLAFKLEWVQTVRRVLWDFLYNYDRLHSIETQSNREQFFELERRINHMMDQFLNHFFITYTECKDQLIQSQREMVNNLSVPIIPLTPNVCILPLIGTIDEERAALIEEKVINHIGDTRIEVLILDLSGISSMESSILNQLMGLLNGMTMMGCKAVVTGLRPEVVKQIIRSGISFEKSIITKGTLQQALVDFLHESRRQTSDCPFCCTCTNRRLPT</sequence>
<evidence type="ECO:0000256" key="7">
    <source>
        <dbReference type="ARBA" id="ARBA00022840"/>
    </source>
</evidence>
<dbReference type="PANTHER" id="PTHR43065:SF10">
    <property type="entry name" value="PEROXIDE STRESS-ACTIVATED HISTIDINE KINASE MAK3"/>
    <property type="match status" value="1"/>
</dbReference>
<evidence type="ECO:0000259" key="9">
    <source>
        <dbReference type="PROSITE" id="PS50109"/>
    </source>
</evidence>
<evidence type="ECO:0000256" key="2">
    <source>
        <dbReference type="ARBA" id="ARBA00012438"/>
    </source>
</evidence>
<evidence type="ECO:0000259" key="10">
    <source>
        <dbReference type="PROSITE" id="PS50801"/>
    </source>
</evidence>
<organism evidence="11 12">
    <name type="scientific">Brevibacillus panacihumi</name>
    <dbReference type="NCBI Taxonomy" id="497735"/>
    <lineage>
        <taxon>Bacteria</taxon>
        <taxon>Bacillati</taxon>
        <taxon>Bacillota</taxon>
        <taxon>Bacilli</taxon>
        <taxon>Bacillales</taxon>
        <taxon>Paenibacillaceae</taxon>
        <taxon>Brevibacillus</taxon>
    </lineage>
</organism>
<dbReference type="AlphaFoldDB" id="A0A3M8DE40"/>
<feature type="domain" description="STAS" evidence="10">
    <location>
        <begin position="404"/>
        <end position="516"/>
    </location>
</feature>
<dbReference type="SMART" id="SM00387">
    <property type="entry name" value="HATPase_c"/>
    <property type="match status" value="1"/>
</dbReference>
<comment type="catalytic activity">
    <reaction evidence="1">
        <text>ATP + protein L-histidine = ADP + protein N-phospho-L-histidine.</text>
        <dbReference type="EC" id="2.7.13.3"/>
    </reaction>
</comment>
<dbReference type="InterPro" id="IPR003594">
    <property type="entry name" value="HATPase_dom"/>
</dbReference>
<dbReference type="InterPro" id="IPR036890">
    <property type="entry name" value="HATPase_C_sf"/>
</dbReference>
<dbReference type="InterPro" id="IPR005467">
    <property type="entry name" value="His_kinase_dom"/>
</dbReference>
<dbReference type="Gene3D" id="3.30.750.24">
    <property type="entry name" value="STAS domain"/>
    <property type="match status" value="1"/>
</dbReference>
<proteinExistence type="predicted"/>
<reference evidence="11 12" key="1">
    <citation type="submission" date="2018-10" db="EMBL/GenBank/DDBJ databases">
        <title>Phylogenomics of Brevibacillus.</title>
        <authorList>
            <person name="Dunlap C."/>
        </authorList>
    </citation>
    <scope>NUCLEOTIDE SEQUENCE [LARGE SCALE GENOMIC DNA]</scope>
    <source>
        <strain evidence="11 12">JCM 15085</strain>
    </source>
</reference>
<dbReference type="Pfam" id="PF00512">
    <property type="entry name" value="HisKA"/>
    <property type="match status" value="1"/>
</dbReference>
<dbReference type="SUPFAM" id="SSF55874">
    <property type="entry name" value="ATPase domain of HSP90 chaperone/DNA topoisomerase II/histidine kinase"/>
    <property type="match status" value="1"/>
</dbReference>
<dbReference type="GO" id="GO:0000155">
    <property type="term" value="F:phosphorelay sensor kinase activity"/>
    <property type="evidence" value="ECO:0007669"/>
    <property type="project" value="InterPro"/>
</dbReference>
<dbReference type="EMBL" id="RHHT01000002">
    <property type="protein sequence ID" value="RNB86278.1"/>
    <property type="molecule type" value="Genomic_DNA"/>
</dbReference>
<dbReference type="Pfam" id="PF01740">
    <property type="entry name" value="STAS"/>
    <property type="match status" value="1"/>
</dbReference>
<dbReference type="SMART" id="SM00388">
    <property type="entry name" value="HisKA"/>
    <property type="match status" value="1"/>
</dbReference>
<feature type="domain" description="Histidine kinase" evidence="9">
    <location>
        <begin position="31"/>
        <end position="233"/>
    </location>
</feature>
<dbReference type="InterPro" id="IPR036097">
    <property type="entry name" value="HisK_dim/P_sf"/>
</dbReference>
<comment type="caution">
    <text evidence="11">The sequence shown here is derived from an EMBL/GenBank/DDBJ whole genome shotgun (WGS) entry which is preliminary data.</text>
</comment>
<evidence type="ECO:0000313" key="11">
    <source>
        <dbReference type="EMBL" id="RNB86278.1"/>
    </source>
</evidence>
<dbReference type="EC" id="2.7.13.3" evidence="2"/>
<evidence type="ECO:0000256" key="1">
    <source>
        <dbReference type="ARBA" id="ARBA00000085"/>
    </source>
</evidence>
<dbReference type="Gene3D" id="1.10.287.130">
    <property type="match status" value="1"/>
</dbReference>
<dbReference type="PRINTS" id="PR00344">
    <property type="entry name" value="BCTRLSENSOR"/>
</dbReference>
<name>A0A3M8DE40_9BACL</name>
<dbReference type="CDD" id="cd00082">
    <property type="entry name" value="HisKA"/>
    <property type="match status" value="1"/>
</dbReference>
<dbReference type="Proteomes" id="UP000281915">
    <property type="component" value="Unassembled WGS sequence"/>
</dbReference>
<dbReference type="PROSITE" id="PS50801">
    <property type="entry name" value="STAS"/>
    <property type="match status" value="1"/>
</dbReference>
<dbReference type="InterPro" id="IPR004358">
    <property type="entry name" value="Sig_transdc_His_kin-like_C"/>
</dbReference>
<dbReference type="InterPro" id="IPR002645">
    <property type="entry name" value="STAS_dom"/>
</dbReference>
<dbReference type="Gene3D" id="3.30.565.10">
    <property type="entry name" value="Histidine kinase-like ATPase, C-terminal domain"/>
    <property type="match status" value="1"/>
</dbReference>
<dbReference type="PANTHER" id="PTHR43065">
    <property type="entry name" value="SENSOR HISTIDINE KINASE"/>
    <property type="match status" value="1"/>
</dbReference>
<evidence type="ECO:0000256" key="6">
    <source>
        <dbReference type="ARBA" id="ARBA00022777"/>
    </source>
</evidence>
<dbReference type="InterPro" id="IPR003661">
    <property type="entry name" value="HisK_dim/P_dom"/>
</dbReference>
<evidence type="ECO:0000256" key="5">
    <source>
        <dbReference type="ARBA" id="ARBA00022741"/>
    </source>
</evidence>